<name>A0A0A8ZR85_ARUDO</name>
<keyword evidence="1" id="KW-1133">Transmembrane helix</keyword>
<keyword evidence="1" id="KW-0472">Membrane</keyword>
<evidence type="ECO:0000313" key="2">
    <source>
        <dbReference type="EMBL" id="JAD39270.1"/>
    </source>
</evidence>
<organism evidence="2">
    <name type="scientific">Arundo donax</name>
    <name type="common">Giant reed</name>
    <name type="synonym">Donax arundinaceus</name>
    <dbReference type="NCBI Taxonomy" id="35708"/>
    <lineage>
        <taxon>Eukaryota</taxon>
        <taxon>Viridiplantae</taxon>
        <taxon>Streptophyta</taxon>
        <taxon>Embryophyta</taxon>
        <taxon>Tracheophyta</taxon>
        <taxon>Spermatophyta</taxon>
        <taxon>Magnoliopsida</taxon>
        <taxon>Liliopsida</taxon>
        <taxon>Poales</taxon>
        <taxon>Poaceae</taxon>
        <taxon>PACMAD clade</taxon>
        <taxon>Arundinoideae</taxon>
        <taxon>Arundineae</taxon>
        <taxon>Arundo</taxon>
    </lineage>
</organism>
<keyword evidence="1" id="KW-0812">Transmembrane</keyword>
<dbReference type="EMBL" id="GBRH01258625">
    <property type="protein sequence ID" value="JAD39270.1"/>
    <property type="molecule type" value="Transcribed_RNA"/>
</dbReference>
<feature type="transmembrane region" description="Helical" evidence="1">
    <location>
        <begin position="21"/>
        <end position="45"/>
    </location>
</feature>
<accession>A0A0A8ZR85</accession>
<sequence>MLPNLMALRPFSFHGLQCLIRFARILLGACYLGLIMLACSSAVLWCAALDVCVLEHNNALYPFVGTGALVEEGEKDGLHSK</sequence>
<proteinExistence type="predicted"/>
<reference evidence="2" key="2">
    <citation type="journal article" date="2015" name="Data Brief">
        <title>Shoot transcriptome of the giant reed, Arundo donax.</title>
        <authorList>
            <person name="Barrero R.A."/>
            <person name="Guerrero F.D."/>
            <person name="Moolhuijzen P."/>
            <person name="Goolsby J.A."/>
            <person name="Tidwell J."/>
            <person name="Bellgard S.E."/>
            <person name="Bellgard M.I."/>
        </authorList>
    </citation>
    <scope>NUCLEOTIDE SEQUENCE</scope>
    <source>
        <tissue evidence="2">Shoot tissue taken approximately 20 cm above the soil surface</tissue>
    </source>
</reference>
<protein>
    <submittedName>
        <fullName evidence="2">Uncharacterized protein</fullName>
    </submittedName>
</protein>
<evidence type="ECO:0000256" key="1">
    <source>
        <dbReference type="SAM" id="Phobius"/>
    </source>
</evidence>
<reference evidence="2" key="1">
    <citation type="submission" date="2014-09" db="EMBL/GenBank/DDBJ databases">
        <authorList>
            <person name="Magalhaes I.L.F."/>
            <person name="Oliveira U."/>
            <person name="Santos F.R."/>
            <person name="Vidigal T.H.D.A."/>
            <person name="Brescovit A.D."/>
            <person name="Santos A.J."/>
        </authorList>
    </citation>
    <scope>NUCLEOTIDE SEQUENCE</scope>
    <source>
        <tissue evidence="2">Shoot tissue taken approximately 20 cm above the soil surface</tissue>
    </source>
</reference>
<dbReference type="AlphaFoldDB" id="A0A0A8ZR85"/>